<keyword evidence="5" id="KW-0812">Transmembrane</keyword>
<dbReference type="Gene3D" id="1.20.1600.10">
    <property type="entry name" value="Outer membrane efflux proteins (OEP)"/>
    <property type="match status" value="1"/>
</dbReference>
<evidence type="ECO:0000256" key="2">
    <source>
        <dbReference type="ARBA" id="ARBA00007613"/>
    </source>
</evidence>
<evidence type="ECO:0000313" key="9">
    <source>
        <dbReference type="Proteomes" id="UP000238218"/>
    </source>
</evidence>
<accession>A0ABX5F4J2</accession>
<evidence type="ECO:0000256" key="5">
    <source>
        <dbReference type="ARBA" id="ARBA00022692"/>
    </source>
</evidence>
<evidence type="ECO:0000256" key="7">
    <source>
        <dbReference type="ARBA" id="ARBA00023237"/>
    </source>
</evidence>
<keyword evidence="6" id="KW-0472">Membrane</keyword>
<dbReference type="SUPFAM" id="SSF56954">
    <property type="entry name" value="Outer membrane efflux proteins (OEP)"/>
    <property type="match status" value="1"/>
</dbReference>
<evidence type="ECO:0000256" key="1">
    <source>
        <dbReference type="ARBA" id="ARBA00004442"/>
    </source>
</evidence>
<evidence type="ECO:0000313" key="8">
    <source>
        <dbReference type="EMBL" id="PSB36311.1"/>
    </source>
</evidence>
<dbReference type="PANTHER" id="PTHR30026">
    <property type="entry name" value="OUTER MEMBRANE PROTEIN TOLC"/>
    <property type="match status" value="1"/>
</dbReference>
<dbReference type="InterPro" id="IPR051906">
    <property type="entry name" value="TolC-like"/>
</dbReference>
<evidence type="ECO:0000256" key="4">
    <source>
        <dbReference type="ARBA" id="ARBA00022452"/>
    </source>
</evidence>
<gene>
    <name evidence="8" type="ORF">C7B81_13715</name>
</gene>
<comment type="subcellular location">
    <subcellularLocation>
        <location evidence="1">Cell outer membrane</location>
    </subcellularLocation>
</comment>
<evidence type="ECO:0000256" key="3">
    <source>
        <dbReference type="ARBA" id="ARBA00022448"/>
    </source>
</evidence>
<sequence>MSIKLGAGRGNREAMGGSGTGRPLARWILAGMAPGMALGLGLGPGPIAAQPLPATDAGDVRRLERRWNELDRQIRALDELLPAEAAPQHGEGSARPALPEALLGPAEASAVPGPPQDSVPLPPLALPEAGDLRPGQLQALSLEQSLAIGFANSPGLQARRDAVAAALAELQSQMGTYWPRISAYAAGGTDQASTSFFSPTGTGTLFAPSNPFFIPPGGRGSLNTNTNGVAGGLELRYALLDFARTPKARAALARLRGSRLDYADALRRLQLSLSESYYQLQRADQLVRIREAVVRNDLLILQDSLDLKQAGLVPRLDVLRRQAIEADGQEQLIAALAERAVARRRLAALLNLPPQLTPTASDPIRLQPRWPLDLEASLLASFRDNPELEALLATREALLRQKDAVAAELLPKLSLFASAGAGATNANNWNVRIADGGCCGTTVATSLNTYGTDWSVGLAVSWLLFDAGTTRGQARALERRGAAVAQQYAAQRNDIRLRIEQAFLGHEASLARLVAARRGVTASLEAFRDARLRYQAGLSSELDLSNTQERLIASLVQRLEATVNVNVTYAQLLRELLPMPTDPEATVPSRLQWSP</sequence>
<keyword evidence="7" id="KW-0998">Cell outer membrane</keyword>
<keyword evidence="4" id="KW-1134">Transmembrane beta strand</keyword>
<dbReference type="PANTHER" id="PTHR30026:SF21">
    <property type="entry name" value="SLR1270 PROTEIN"/>
    <property type="match status" value="1"/>
</dbReference>
<protein>
    <submittedName>
        <fullName evidence="8">TolC family protein</fullName>
    </submittedName>
</protein>
<keyword evidence="9" id="KW-1185">Reference proteome</keyword>
<keyword evidence="3" id="KW-0813">Transport</keyword>
<comment type="caution">
    <text evidence="8">The sequence shown here is derived from an EMBL/GenBank/DDBJ whole genome shotgun (WGS) entry which is preliminary data.</text>
</comment>
<reference evidence="8 9" key="1">
    <citation type="submission" date="2018-03" db="EMBL/GenBank/DDBJ databases">
        <title>The ancient ancestry and fast evolution of plastids.</title>
        <authorList>
            <person name="Moore K.R."/>
            <person name="Magnabosco C."/>
            <person name="Momper L."/>
            <person name="Gold D.A."/>
            <person name="Bosak T."/>
            <person name="Fournier G.P."/>
        </authorList>
    </citation>
    <scope>NUCLEOTIDE SEQUENCE [LARGE SCALE GENOMIC DNA]</scope>
    <source>
        <strain evidence="8 9">CCALA 015</strain>
    </source>
</reference>
<comment type="similarity">
    <text evidence="2">Belongs to the outer membrane factor (OMF) (TC 1.B.17) family.</text>
</comment>
<proteinExistence type="inferred from homology"/>
<dbReference type="InterPro" id="IPR003423">
    <property type="entry name" value="OMP_efflux"/>
</dbReference>
<dbReference type="Pfam" id="PF02321">
    <property type="entry name" value="OEP"/>
    <property type="match status" value="2"/>
</dbReference>
<dbReference type="Proteomes" id="UP000238218">
    <property type="component" value="Unassembled WGS sequence"/>
</dbReference>
<name>A0ABX5F4J2_9CHRO</name>
<organism evidence="8 9">
    <name type="scientific">Aphanothece cf. minutissima CCALA 015</name>
    <dbReference type="NCBI Taxonomy" id="2107695"/>
    <lineage>
        <taxon>Bacteria</taxon>
        <taxon>Bacillati</taxon>
        <taxon>Cyanobacteriota</taxon>
        <taxon>Cyanophyceae</taxon>
        <taxon>Oscillatoriophycideae</taxon>
        <taxon>Chroococcales</taxon>
        <taxon>Aphanothecaceae</taxon>
        <taxon>Aphanothece</taxon>
    </lineage>
</organism>
<dbReference type="EMBL" id="PVWP01000010">
    <property type="protein sequence ID" value="PSB36311.1"/>
    <property type="molecule type" value="Genomic_DNA"/>
</dbReference>
<evidence type="ECO:0000256" key="6">
    <source>
        <dbReference type="ARBA" id="ARBA00023136"/>
    </source>
</evidence>